<dbReference type="GeneID" id="8858674"/>
<reference evidence="2 3" key="1">
    <citation type="journal article" date="2010" name="Cell">
        <title>The genome of Naegleria gruberi illuminates early eukaryotic versatility.</title>
        <authorList>
            <person name="Fritz-Laylin L.K."/>
            <person name="Prochnik S.E."/>
            <person name="Ginger M.L."/>
            <person name="Dacks J.B."/>
            <person name="Carpenter M.L."/>
            <person name="Field M.C."/>
            <person name="Kuo A."/>
            <person name="Paredez A."/>
            <person name="Chapman J."/>
            <person name="Pham J."/>
            <person name="Shu S."/>
            <person name="Neupane R."/>
            <person name="Cipriano M."/>
            <person name="Mancuso J."/>
            <person name="Tu H."/>
            <person name="Salamov A."/>
            <person name="Lindquist E."/>
            <person name="Shapiro H."/>
            <person name="Lucas S."/>
            <person name="Grigoriev I.V."/>
            <person name="Cande W.Z."/>
            <person name="Fulton C."/>
            <person name="Rokhsar D.S."/>
            <person name="Dawson S.C."/>
        </authorList>
    </citation>
    <scope>NUCLEOTIDE SEQUENCE [LARGE SCALE GENOMIC DNA]</scope>
    <source>
        <strain evidence="2 3">NEG-M</strain>
    </source>
</reference>
<sequence length="422" mass="49282">MKIFSKHYQSEIEKQGTSSFVGSESKTFETDGRTYEEDNSDLDEEYYSDYSYDIPPHQNVVVEQWNTKIYDNLGVTDFSDDEYEEGLDFKQLGHIFKNLENEANNPLKRKRFDPLTFEDYSQNFIENRLKNTIASFESNTWDYDLKQEFEGELTENIPAIKILAREGVKKRKLENQSTEPSENDLADNDILTTRYDSCIMEKKPVNRTIDEASSDYFLYDSFQLPNAKMLLQQAAENFSSQLFKYSNSYAQLCRGTCATEEGDLIRTRSVLFSTLLFRHELQWINLNFRAQFESILQEYVDTTRLQNEVLESINRFEYIETNEDEDDEFIDNISSCSSDSMVSNACQLKMILKSNEETIFADNTCISCKTLADYKEMNPELICTTGDGFPTIIESHQSYDYEIKFTESREEAIHWMNGKLFN</sequence>
<dbReference type="VEuPathDB" id="AmoebaDB:NAEGRDRAFT_54959"/>
<dbReference type="KEGG" id="ngr:NAEGRDRAFT_54959"/>
<feature type="region of interest" description="Disordered" evidence="1">
    <location>
        <begin position="1"/>
        <end position="39"/>
    </location>
</feature>
<dbReference type="InParanoid" id="D2W6F1"/>
<name>D2W6F1_NAEGR</name>
<accession>D2W6F1</accession>
<dbReference type="AlphaFoldDB" id="D2W6F1"/>
<feature type="compositionally biased region" description="Polar residues" evidence="1">
    <location>
        <begin position="15"/>
        <end position="25"/>
    </location>
</feature>
<dbReference type="RefSeq" id="XP_002668095.1">
    <property type="nucleotide sequence ID" value="XM_002668049.1"/>
</dbReference>
<gene>
    <name evidence="2" type="ORF">NAEGRDRAFT_54959</name>
</gene>
<organism evidence="3">
    <name type="scientific">Naegleria gruberi</name>
    <name type="common">Amoeba</name>
    <dbReference type="NCBI Taxonomy" id="5762"/>
    <lineage>
        <taxon>Eukaryota</taxon>
        <taxon>Discoba</taxon>
        <taxon>Heterolobosea</taxon>
        <taxon>Tetramitia</taxon>
        <taxon>Eutetramitia</taxon>
        <taxon>Vahlkampfiidae</taxon>
        <taxon>Naegleria</taxon>
    </lineage>
</organism>
<dbReference type="Proteomes" id="UP000006671">
    <property type="component" value="Unassembled WGS sequence"/>
</dbReference>
<evidence type="ECO:0000256" key="1">
    <source>
        <dbReference type="SAM" id="MobiDB-lite"/>
    </source>
</evidence>
<feature type="compositionally biased region" description="Basic and acidic residues" evidence="1">
    <location>
        <begin position="26"/>
        <end position="36"/>
    </location>
</feature>
<dbReference type="EMBL" id="GG739330">
    <property type="protein sequence ID" value="EFC35351.1"/>
    <property type="molecule type" value="Genomic_DNA"/>
</dbReference>
<evidence type="ECO:0000313" key="2">
    <source>
        <dbReference type="EMBL" id="EFC35351.1"/>
    </source>
</evidence>
<proteinExistence type="predicted"/>
<protein>
    <submittedName>
        <fullName evidence="2">Predicted protein</fullName>
    </submittedName>
</protein>
<evidence type="ECO:0000313" key="3">
    <source>
        <dbReference type="Proteomes" id="UP000006671"/>
    </source>
</evidence>
<keyword evidence="3" id="KW-1185">Reference proteome</keyword>